<keyword evidence="5" id="KW-1185">Reference proteome</keyword>
<feature type="signal peptide" evidence="2">
    <location>
        <begin position="1"/>
        <end position="21"/>
    </location>
</feature>
<dbReference type="SMART" id="SM01208">
    <property type="entry name" value="G5"/>
    <property type="match status" value="1"/>
</dbReference>
<evidence type="ECO:0000256" key="2">
    <source>
        <dbReference type="SAM" id="SignalP"/>
    </source>
</evidence>
<dbReference type="Pfam" id="PF07501">
    <property type="entry name" value="G5"/>
    <property type="match status" value="1"/>
</dbReference>
<reference evidence="4 5" key="1">
    <citation type="submission" date="2020-08" db="EMBL/GenBank/DDBJ databases">
        <title>Sequencing the genomes of 1000 actinobacteria strains.</title>
        <authorList>
            <person name="Klenk H.-P."/>
        </authorList>
    </citation>
    <scope>NUCLEOTIDE SEQUENCE [LARGE SCALE GENOMIC DNA]</scope>
    <source>
        <strain evidence="4 5">DSM 105498</strain>
    </source>
</reference>
<dbReference type="InterPro" id="IPR011098">
    <property type="entry name" value="G5_dom"/>
</dbReference>
<keyword evidence="1 2" id="KW-0732">Signal</keyword>
<dbReference type="EMBL" id="JACHWR010000001">
    <property type="protein sequence ID" value="MBB3040769.1"/>
    <property type="molecule type" value="Genomic_DNA"/>
</dbReference>
<dbReference type="AlphaFoldDB" id="A0A7W4VSW0"/>
<protein>
    <recommendedName>
        <fullName evidence="3">G5 domain-containing protein</fullName>
    </recommendedName>
</protein>
<dbReference type="RefSeq" id="WP_221199488.1">
    <property type="nucleotide sequence ID" value="NZ_JACHWR010000001.1"/>
</dbReference>
<comment type="caution">
    <text evidence="4">The sequence shown here is derived from an EMBL/GenBank/DDBJ whole genome shotgun (WGS) entry which is preliminary data.</text>
</comment>
<evidence type="ECO:0000259" key="3">
    <source>
        <dbReference type="PROSITE" id="PS51109"/>
    </source>
</evidence>
<gene>
    <name evidence="4" type="ORF">FHU40_000570</name>
</gene>
<name>A0A7W4VSW0_9ACTN</name>
<sequence>MRRGRTLAAVAALAMAVLGLAGCGESSEVGTGAAGGTLAVGAVYATDDPSPDPAEEVVVTHERVRKNIKLRYQTVHRKTATLKKGVTKVARPGRPGLRVKVFRITYEDGVWVDRELVVDKVKRKPVSRIVLHGTKVIKPQPQPGGRCDPNYSGCVPIASDVDCAGGSGDGPAYVRGPVRVIGSDIYGLDADGDGWGCD</sequence>
<feature type="chain" id="PRO_5039421828" description="G5 domain-containing protein" evidence="2">
    <location>
        <begin position="22"/>
        <end position="198"/>
    </location>
</feature>
<feature type="domain" description="G5" evidence="3">
    <location>
        <begin position="56"/>
        <end position="136"/>
    </location>
</feature>
<evidence type="ECO:0000313" key="5">
    <source>
        <dbReference type="Proteomes" id="UP000589626"/>
    </source>
</evidence>
<dbReference type="PROSITE" id="PS51257">
    <property type="entry name" value="PROKAR_LIPOPROTEIN"/>
    <property type="match status" value="1"/>
</dbReference>
<proteinExistence type="predicted"/>
<dbReference type="PROSITE" id="PS51109">
    <property type="entry name" value="G5"/>
    <property type="match status" value="1"/>
</dbReference>
<dbReference type="Gene3D" id="2.20.230.10">
    <property type="entry name" value="Resuscitation-promoting factor rpfb"/>
    <property type="match status" value="1"/>
</dbReference>
<organism evidence="4 5">
    <name type="scientific">Nocardioides soli</name>
    <dbReference type="NCBI Taxonomy" id="1036020"/>
    <lineage>
        <taxon>Bacteria</taxon>
        <taxon>Bacillati</taxon>
        <taxon>Actinomycetota</taxon>
        <taxon>Actinomycetes</taxon>
        <taxon>Propionibacteriales</taxon>
        <taxon>Nocardioidaceae</taxon>
        <taxon>Nocardioides</taxon>
    </lineage>
</organism>
<evidence type="ECO:0000313" key="4">
    <source>
        <dbReference type="EMBL" id="MBB3040769.1"/>
    </source>
</evidence>
<accession>A0A7W4VSW0</accession>
<dbReference type="Proteomes" id="UP000589626">
    <property type="component" value="Unassembled WGS sequence"/>
</dbReference>
<evidence type="ECO:0000256" key="1">
    <source>
        <dbReference type="ARBA" id="ARBA00022729"/>
    </source>
</evidence>